<evidence type="ECO:0000256" key="1">
    <source>
        <dbReference type="SAM" id="Phobius"/>
    </source>
</evidence>
<dbReference type="AlphaFoldDB" id="A0A1F5BTM3"/>
<evidence type="ECO:0000313" key="3">
    <source>
        <dbReference type="Proteomes" id="UP000176650"/>
    </source>
</evidence>
<gene>
    <name evidence="2" type="ORF">A2988_00370</name>
</gene>
<sequence length="164" mass="18267">MKKTHTVVVIIMVLSLGVFYYVKTQKSDVAQRQQTIHERGMMVMPFDVSKTTHYFERTASGGIQQVRAKDVKDGEQISLIRSHLKSEAQLFSAGNFRDPMTLHGSDMPGLDVLSDPSAKFNVEYGELPDGAQLTFTSQDQKVIGAFKNWFAAQLMDHGADAVAR</sequence>
<dbReference type="STRING" id="1797298.A2988_00370"/>
<dbReference type="Proteomes" id="UP000176650">
    <property type="component" value="Unassembled WGS sequence"/>
</dbReference>
<keyword evidence="1" id="KW-0812">Transmembrane</keyword>
<keyword evidence="1" id="KW-1133">Transmembrane helix</keyword>
<feature type="transmembrane region" description="Helical" evidence="1">
    <location>
        <begin position="6"/>
        <end position="22"/>
    </location>
</feature>
<reference evidence="2 3" key="1">
    <citation type="journal article" date="2016" name="Nat. Commun.">
        <title>Thousands of microbial genomes shed light on interconnected biogeochemical processes in an aquifer system.</title>
        <authorList>
            <person name="Anantharaman K."/>
            <person name="Brown C.T."/>
            <person name="Hug L.A."/>
            <person name="Sharon I."/>
            <person name="Castelle C.J."/>
            <person name="Probst A.J."/>
            <person name="Thomas B.C."/>
            <person name="Singh A."/>
            <person name="Wilkins M.J."/>
            <person name="Karaoz U."/>
            <person name="Brodie E.L."/>
            <person name="Williams K.H."/>
            <person name="Hubbard S.S."/>
            <person name="Banfield J.F."/>
        </authorList>
    </citation>
    <scope>NUCLEOTIDE SEQUENCE [LARGE SCALE GENOMIC DNA]</scope>
</reference>
<evidence type="ECO:0008006" key="4">
    <source>
        <dbReference type="Google" id="ProtNLM"/>
    </source>
</evidence>
<name>A0A1F5BTM3_9BACT</name>
<accession>A0A1F5BTM3</accession>
<organism evidence="2 3">
    <name type="scientific">Candidatus Azambacteria bacterium RIFCSPLOWO2_01_FULL_46_25</name>
    <dbReference type="NCBI Taxonomy" id="1797298"/>
    <lineage>
        <taxon>Bacteria</taxon>
        <taxon>Candidatus Azamiibacteriota</taxon>
    </lineage>
</organism>
<proteinExistence type="predicted"/>
<protein>
    <recommendedName>
        <fullName evidence="4">Aspartate carbamoyltransferase</fullName>
    </recommendedName>
</protein>
<evidence type="ECO:0000313" key="2">
    <source>
        <dbReference type="EMBL" id="OGD33934.1"/>
    </source>
</evidence>
<dbReference type="EMBL" id="MEYS01000002">
    <property type="protein sequence ID" value="OGD33934.1"/>
    <property type="molecule type" value="Genomic_DNA"/>
</dbReference>
<keyword evidence="1" id="KW-0472">Membrane</keyword>
<comment type="caution">
    <text evidence="2">The sequence shown here is derived from an EMBL/GenBank/DDBJ whole genome shotgun (WGS) entry which is preliminary data.</text>
</comment>